<protein>
    <submittedName>
        <fullName evidence="1">Uncharacterized protein</fullName>
    </submittedName>
</protein>
<sequence length="90" mass="11107">MKKFNFVTTEESEKFCEGIMLEMKRLFSISDDEAWERLNEFWERPFDEEDDMRYHGSEDFWAKTICYGPEVRWWKREGDPTLKPRPYPNK</sequence>
<gene>
    <name evidence="1" type="ORF">JRJ22_18915</name>
</gene>
<keyword evidence="2" id="KW-1185">Reference proteome</keyword>
<organism evidence="1 2">
    <name type="scientific">Paenibacillus tianjinensis</name>
    <dbReference type="NCBI Taxonomy" id="2810347"/>
    <lineage>
        <taxon>Bacteria</taxon>
        <taxon>Bacillati</taxon>
        <taxon>Bacillota</taxon>
        <taxon>Bacilli</taxon>
        <taxon>Bacillales</taxon>
        <taxon>Paenibacillaceae</taxon>
        <taxon>Paenibacillus</taxon>
    </lineage>
</organism>
<evidence type="ECO:0000313" key="2">
    <source>
        <dbReference type="Proteomes" id="UP000663452"/>
    </source>
</evidence>
<name>A0ABX7L8I7_9BACL</name>
<dbReference type="EMBL" id="CP070969">
    <property type="protein sequence ID" value="QSF43339.1"/>
    <property type="molecule type" value="Genomic_DNA"/>
</dbReference>
<evidence type="ECO:0000313" key="1">
    <source>
        <dbReference type="EMBL" id="QSF43339.1"/>
    </source>
</evidence>
<dbReference type="Proteomes" id="UP000663452">
    <property type="component" value="Chromosome"/>
</dbReference>
<dbReference type="RefSeq" id="WP_206100975.1">
    <property type="nucleotide sequence ID" value="NZ_CP070969.1"/>
</dbReference>
<accession>A0ABX7L8I7</accession>
<reference evidence="1 2" key="1">
    <citation type="submission" date="2021-02" db="EMBL/GenBank/DDBJ databases">
        <title>Paenibacillus tianjinensis sp. nov.</title>
        <authorList>
            <person name="Liu H."/>
        </authorList>
    </citation>
    <scope>NUCLEOTIDE SEQUENCE [LARGE SCALE GENOMIC DNA]</scope>
    <source>
        <strain evidence="1 2">TB2019</strain>
    </source>
</reference>
<proteinExistence type="predicted"/>